<accession>A0A157QZ83</accession>
<gene>
    <name evidence="2" type="ORF">SAMEA1982600_04251</name>
</gene>
<organism evidence="2 3">
    <name type="scientific">Bordetella ansorpii</name>
    <dbReference type="NCBI Taxonomy" id="288768"/>
    <lineage>
        <taxon>Bacteria</taxon>
        <taxon>Pseudomonadati</taxon>
        <taxon>Pseudomonadota</taxon>
        <taxon>Betaproteobacteria</taxon>
        <taxon>Burkholderiales</taxon>
        <taxon>Alcaligenaceae</taxon>
        <taxon>Bordetella</taxon>
    </lineage>
</organism>
<protein>
    <submittedName>
        <fullName evidence="2">Uncharacterized protein</fullName>
    </submittedName>
</protein>
<evidence type="ECO:0000313" key="2">
    <source>
        <dbReference type="EMBL" id="SAI51102.1"/>
    </source>
</evidence>
<name>A0A157QZ83_9BORD</name>
<reference evidence="2 3" key="1">
    <citation type="submission" date="2016-03" db="EMBL/GenBank/DDBJ databases">
        <authorList>
            <consortium name="Pathogen Informatics"/>
        </authorList>
    </citation>
    <scope>NUCLEOTIDE SEQUENCE [LARGE SCALE GENOMIC DNA]</scope>
    <source>
        <strain evidence="2 3">NCTC13364</strain>
    </source>
</reference>
<evidence type="ECO:0000256" key="1">
    <source>
        <dbReference type="SAM" id="MobiDB-lite"/>
    </source>
</evidence>
<evidence type="ECO:0000313" key="3">
    <source>
        <dbReference type="Proteomes" id="UP000077037"/>
    </source>
</evidence>
<dbReference type="Proteomes" id="UP000077037">
    <property type="component" value="Unassembled WGS sequence"/>
</dbReference>
<feature type="region of interest" description="Disordered" evidence="1">
    <location>
        <begin position="32"/>
        <end position="57"/>
    </location>
</feature>
<sequence>MTLAFGAMNQEWGQADGLFRFERMWLEPFGSRRRRQPDRASLSGPATCHDRRAGRGDIPAKAVRLPPMRFFMNVCRCPGQTWVSGGGAMRRARP</sequence>
<dbReference type="AlphaFoldDB" id="A0A157QZ83"/>
<proteinExistence type="predicted"/>
<dbReference type="EMBL" id="FKBS01000025">
    <property type="protein sequence ID" value="SAI51102.1"/>
    <property type="molecule type" value="Genomic_DNA"/>
</dbReference>